<feature type="transmembrane region" description="Helical" evidence="12">
    <location>
        <begin position="92"/>
        <end position="112"/>
    </location>
</feature>
<evidence type="ECO:0000256" key="4">
    <source>
        <dbReference type="ARBA" id="ARBA00022475"/>
    </source>
</evidence>
<accession>U5ESV6</accession>
<evidence type="ECO:0000256" key="9">
    <source>
        <dbReference type="ARBA" id="ARBA00023136"/>
    </source>
</evidence>
<keyword evidence="8" id="KW-0406">Ion transport</keyword>
<dbReference type="PANTHER" id="PTHR42985">
    <property type="entry name" value="SODIUM-COUPLED MONOCARBOXYLATE TRANSPORTER"/>
    <property type="match status" value="1"/>
</dbReference>
<dbReference type="AlphaFoldDB" id="U5ESV6"/>
<dbReference type="Gene3D" id="1.20.1730.10">
    <property type="entry name" value="Sodium/glucose cotransporter"/>
    <property type="match status" value="1"/>
</dbReference>
<reference evidence="13" key="1">
    <citation type="journal article" date="2014" name="Insect Biochem. Mol. Biol.">
        <title>An insight into the sialome of the frog biting fly, Corethrella appendiculata.</title>
        <authorList>
            <person name="Ribeiro J.M.C."/>
            <person name="Chagas A.C."/>
            <person name="Pham V.M."/>
            <person name="Lounibos L.P."/>
            <person name="Calvo E."/>
        </authorList>
    </citation>
    <scope>NUCLEOTIDE SEQUENCE</scope>
    <source>
        <tissue evidence="13">Salivary glands</tissue>
    </source>
</reference>
<organism evidence="13">
    <name type="scientific">Corethrella appendiculata</name>
    <dbReference type="NCBI Taxonomy" id="1370023"/>
    <lineage>
        <taxon>Eukaryota</taxon>
        <taxon>Metazoa</taxon>
        <taxon>Ecdysozoa</taxon>
        <taxon>Arthropoda</taxon>
        <taxon>Hexapoda</taxon>
        <taxon>Insecta</taxon>
        <taxon>Pterygota</taxon>
        <taxon>Neoptera</taxon>
        <taxon>Endopterygota</taxon>
        <taxon>Diptera</taxon>
        <taxon>Nematocera</taxon>
        <taxon>Culicoidea</taxon>
        <taxon>Chaoboridae</taxon>
        <taxon>Corethrella</taxon>
    </lineage>
</organism>
<keyword evidence="6 12" id="KW-1133">Transmembrane helix</keyword>
<name>U5ESV6_9DIPT</name>
<dbReference type="InterPro" id="IPR001734">
    <property type="entry name" value="Na/solute_symporter"/>
</dbReference>
<keyword evidence="3" id="KW-0813">Transport</keyword>
<evidence type="ECO:0000313" key="13">
    <source>
        <dbReference type="EMBL" id="JAB56816.1"/>
    </source>
</evidence>
<feature type="transmembrane region" description="Helical" evidence="12">
    <location>
        <begin position="199"/>
        <end position="226"/>
    </location>
</feature>
<feature type="transmembrane region" description="Helical" evidence="12">
    <location>
        <begin position="521"/>
        <end position="542"/>
    </location>
</feature>
<dbReference type="InterPro" id="IPR038377">
    <property type="entry name" value="Na/Glc_symporter_sf"/>
</dbReference>
<feature type="non-terminal residue" evidence="13">
    <location>
        <position position="618"/>
    </location>
</feature>
<evidence type="ECO:0000256" key="7">
    <source>
        <dbReference type="ARBA" id="ARBA00023053"/>
    </source>
</evidence>
<evidence type="ECO:0000256" key="2">
    <source>
        <dbReference type="ARBA" id="ARBA00006434"/>
    </source>
</evidence>
<comment type="subcellular location">
    <subcellularLocation>
        <location evidence="1">Cell membrane</location>
        <topology evidence="1">Multi-pass membrane protein</topology>
    </subcellularLocation>
</comment>
<dbReference type="CDD" id="cd11492">
    <property type="entry name" value="SLC5sbd_NIS-SMVT"/>
    <property type="match status" value="1"/>
</dbReference>
<dbReference type="PANTHER" id="PTHR42985:SF21">
    <property type="entry name" value="SODIUM-DEPENDENT MULTIVITAMIN TRANSPORTER-LIKE PROTEIN"/>
    <property type="match status" value="1"/>
</dbReference>
<evidence type="ECO:0000256" key="11">
    <source>
        <dbReference type="RuleBase" id="RU362091"/>
    </source>
</evidence>
<dbReference type="GO" id="GO:0005886">
    <property type="term" value="C:plasma membrane"/>
    <property type="evidence" value="ECO:0007669"/>
    <property type="project" value="UniProtKB-SubCell"/>
</dbReference>
<evidence type="ECO:0000256" key="12">
    <source>
        <dbReference type="SAM" id="Phobius"/>
    </source>
</evidence>
<dbReference type="GO" id="GO:0015293">
    <property type="term" value="F:symporter activity"/>
    <property type="evidence" value="ECO:0007669"/>
    <property type="project" value="TreeGrafter"/>
</dbReference>
<proteinExistence type="evidence at transcript level"/>
<protein>
    <submittedName>
        <fullName evidence="13">Putative sodium/solute symporter</fullName>
    </submittedName>
</protein>
<keyword evidence="7" id="KW-0915">Sodium</keyword>
<keyword evidence="9 12" id="KW-0472">Membrane</keyword>
<dbReference type="GO" id="GO:0006814">
    <property type="term" value="P:sodium ion transport"/>
    <property type="evidence" value="ECO:0007669"/>
    <property type="project" value="UniProtKB-KW"/>
</dbReference>
<dbReference type="InterPro" id="IPR051163">
    <property type="entry name" value="Sodium:Solute_Symporter_SSF"/>
</dbReference>
<feature type="transmembrane region" description="Helical" evidence="12">
    <location>
        <begin position="390"/>
        <end position="410"/>
    </location>
</feature>
<keyword evidence="10" id="KW-0739">Sodium transport</keyword>
<feature type="transmembrane region" description="Helical" evidence="12">
    <location>
        <begin position="168"/>
        <end position="187"/>
    </location>
</feature>
<evidence type="ECO:0000256" key="5">
    <source>
        <dbReference type="ARBA" id="ARBA00022692"/>
    </source>
</evidence>
<evidence type="ECO:0000256" key="3">
    <source>
        <dbReference type="ARBA" id="ARBA00022448"/>
    </source>
</evidence>
<feature type="transmembrane region" description="Helical" evidence="12">
    <location>
        <begin position="342"/>
        <end position="361"/>
    </location>
</feature>
<feature type="non-terminal residue" evidence="13">
    <location>
        <position position="1"/>
    </location>
</feature>
<feature type="transmembrane region" description="Helical" evidence="12">
    <location>
        <begin position="62"/>
        <end position="80"/>
    </location>
</feature>
<evidence type="ECO:0000256" key="1">
    <source>
        <dbReference type="ARBA" id="ARBA00004651"/>
    </source>
</evidence>
<feature type="transmembrane region" description="Helical" evidence="12">
    <location>
        <begin position="288"/>
        <end position="310"/>
    </location>
</feature>
<feature type="transmembrane region" description="Helical" evidence="12">
    <location>
        <begin position="416"/>
        <end position="437"/>
    </location>
</feature>
<dbReference type="EMBL" id="GANO01003055">
    <property type="protein sequence ID" value="JAB56816.1"/>
    <property type="molecule type" value="mRNA"/>
</dbReference>
<feature type="transmembrane region" description="Helical" evidence="12">
    <location>
        <begin position="449"/>
        <end position="469"/>
    </location>
</feature>
<keyword evidence="5 12" id="KW-0812">Transmembrane</keyword>
<comment type="similarity">
    <text evidence="2 11">Belongs to the sodium:solute symporter (SSF) (TC 2.A.21) family.</text>
</comment>
<feature type="transmembrane region" description="Helical" evidence="12">
    <location>
        <begin position="246"/>
        <end position="267"/>
    </location>
</feature>
<dbReference type="PROSITE" id="PS50283">
    <property type="entry name" value="NA_SOLUT_SYMP_3"/>
    <property type="match status" value="1"/>
</dbReference>
<evidence type="ECO:0000256" key="6">
    <source>
        <dbReference type="ARBA" id="ARBA00022989"/>
    </source>
</evidence>
<dbReference type="Pfam" id="PF00474">
    <property type="entry name" value="SSF"/>
    <property type="match status" value="1"/>
</dbReference>
<feature type="transmembrane region" description="Helical" evidence="12">
    <location>
        <begin position="138"/>
        <end position="162"/>
    </location>
</feature>
<keyword evidence="4" id="KW-1003">Cell membrane</keyword>
<feature type="transmembrane region" description="Helical" evidence="12">
    <location>
        <begin position="22"/>
        <end position="41"/>
    </location>
</feature>
<dbReference type="NCBIfam" id="TIGR00813">
    <property type="entry name" value="sss"/>
    <property type="match status" value="1"/>
</dbReference>
<evidence type="ECO:0000256" key="8">
    <source>
        <dbReference type="ARBA" id="ARBA00023065"/>
    </source>
</evidence>
<sequence>SLPSTTQATTTVTHLSFNPLDYVVFFTMLGLSALIGIYYGFFSKQKQNTTAEYLLGSKKMKIFPVAMSLTATHISAVTLMGVPAEMYKYGTQYWACAISGFIITLFMVYIYLPVFHELKLTSCYTYLEKRFDKRTRNLASGLFVISCILTTPVIVYAPAIAFSQVSGISVHMITPIICSICIFYTMFGGIRAVVWTDTLQFGAMCVALVVVMILGTLQLGGVVNVFEIAEQGGRLIWFDMNPDPYIRTSFWLVSIGLTTMWISAIGVSPEVVQRFLTIPKLGDAKKAVWIFGIGHIIIKLLSVYNGLLIFGHYKDCDPVYTGEVAKHDQIFPYYVMDVARKIPGLPGLFVIGVFSAALSTMSSNMNTLSGTIYVDFIKPNFNCSDRTGSTIMKCLVFAIGIVCLALVFVVEKLGNIFSIGISMCGVTAGTLLGLFSLGMFSPKINSKAAYWSSIISLVILCVIAVGAQLNVADHSLQYETLPFKIDGCENFNSSGTDKRPFYIESEGHDNSKVPWIFRIGFMYYSVLGIIITLILGVVINIMTGGNPEPIDENLLTPIARKYYRAVKTIDVFEMKFNNDFDDDKEMKPLNQNVNIKCNFDDINILIQWFHFFVIIEII</sequence>
<evidence type="ECO:0000256" key="10">
    <source>
        <dbReference type="ARBA" id="ARBA00023201"/>
    </source>
</evidence>